<dbReference type="RefSeq" id="WP_245756215.1">
    <property type="nucleotide sequence ID" value="NZ_FOOT01000004.1"/>
</dbReference>
<dbReference type="Pfam" id="PF00639">
    <property type="entry name" value="Rotamase"/>
    <property type="match status" value="2"/>
</dbReference>
<name>A0A1I2VKW2_9BACT</name>
<organism evidence="5 6">
    <name type="scientific">Pontibacter chinhatensis</name>
    <dbReference type="NCBI Taxonomy" id="1436961"/>
    <lineage>
        <taxon>Bacteria</taxon>
        <taxon>Pseudomonadati</taxon>
        <taxon>Bacteroidota</taxon>
        <taxon>Cytophagia</taxon>
        <taxon>Cytophagales</taxon>
        <taxon>Hymenobacteraceae</taxon>
        <taxon>Pontibacter</taxon>
    </lineage>
</organism>
<feature type="domain" description="PpiC" evidence="4">
    <location>
        <begin position="282"/>
        <end position="377"/>
    </location>
</feature>
<proteinExistence type="predicted"/>
<dbReference type="Gene3D" id="3.10.50.40">
    <property type="match status" value="2"/>
</dbReference>
<keyword evidence="2" id="KW-0413">Isomerase</keyword>
<reference evidence="6" key="1">
    <citation type="submission" date="2016-10" db="EMBL/GenBank/DDBJ databases">
        <authorList>
            <person name="Varghese N."/>
            <person name="Submissions S."/>
        </authorList>
    </citation>
    <scope>NUCLEOTIDE SEQUENCE [LARGE SCALE GENOMIC DNA]</scope>
    <source>
        <strain evidence="6">LP51</strain>
    </source>
</reference>
<dbReference type="InterPro" id="IPR050280">
    <property type="entry name" value="OMP_Chaperone_SurA"/>
</dbReference>
<feature type="domain" description="PpiC" evidence="4">
    <location>
        <begin position="179"/>
        <end position="279"/>
    </location>
</feature>
<dbReference type="PANTHER" id="PTHR47637">
    <property type="entry name" value="CHAPERONE SURA"/>
    <property type="match status" value="1"/>
</dbReference>
<dbReference type="InterPro" id="IPR000297">
    <property type="entry name" value="PPIase_PpiC"/>
</dbReference>
<feature type="chain" id="PRO_5011452975" evidence="3">
    <location>
        <begin position="25"/>
        <end position="454"/>
    </location>
</feature>
<dbReference type="GO" id="GO:0003755">
    <property type="term" value="F:peptidyl-prolyl cis-trans isomerase activity"/>
    <property type="evidence" value="ECO:0007669"/>
    <property type="project" value="UniProtKB-KW"/>
</dbReference>
<evidence type="ECO:0000256" key="1">
    <source>
        <dbReference type="ARBA" id="ARBA00022729"/>
    </source>
</evidence>
<dbReference type="PANTHER" id="PTHR47637:SF1">
    <property type="entry name" value="CHAPERONE SURA"/>
    <property type="match status" value="1"/>
</dbReference>
<dbReference type="PROSITE" id="PS01096">
    <property type="entry name" value="PPIC_PPIASE_1"/>
    <property type="match status" value="1"/>
</dbReference>
<accession>A0A1I2VKW2</accession>
<protein>
    <submittedName>
        <fullName evidence="5">Periplasmic chaperone for outer membrane proteins SurA</fullName>
    </submittedName>
</protein>
<dbReference type="InterPro" id="IPR027304">
    <property type="entry name" value="Trigger_fact/SurA_dom_sf"/>
</dbReference>
<dbReference type="PROSITE" id="PS50198">
    <property type="entry name" value="PPIC_PPIASE_2"/>
    <property type="match status" value="2"/>
</dbReference>
<evidence type="ECO:0000259" key="4">
    <source>
        <dbReference type="PROSITE" id="PS50198"/>
    </source>
</evidence>
<dbReference type="SUPFAM" id="SSF54534">
    <property type="entry name" value="FKBP-like"/>
    <property type="match status" value="2"/>
</dbReference>
<keyword evidence="2" id="KW-0697">Rotamase</keyword>
<dbReference type="SUPFAM" id="SSF109998">
    <property type="entry name" value="Triger factor/SurA peptide-binding domain-like"/>
    <property type="match status" value="1"/>
</dbReference>
<dbReference type="InterPro" id="IPR023058">
    <property type="entry name" value="PPIase_PpiC_CS"/>
</dbReference>
<gene>
    <name evidence="5" type="ORF">SAMN05421739_104235</name>
</gene>
<dbReference type="AlphaFoldDB" id="A0A1I2VKW2"/>
<dbReference type="Gene3D" id="1.10.4030.10">
    <property type="entry name" value="Porin chaperone SurA, peptide-binding domain"/>
    <property type="match status" value="1"/>
</dbReference>
<keyword evidence="6" id="KW-1185">Reference proteome</keyword>
<evidence type="ECO:0000313" key="5">
    <source>
        <dbReference type="EMBL" id="SFG89802.1"/>
    </source>
</evidence>
<sequence length="454" mass="50952">MKKIHQFALLAFAALCLIVSSAHAQAPVQQVQVDGIIAKVDNHVILRSDLEFGYLQYLAQSKQQPSEDLKCQIFTSLLQDKLLLARAEIDSITVEEVMVTGELDERINYLASQVGGTERLEQYYNKSLRQLKDELRKTVREQMVMERMQREITSKVSVTPKEIKRYFNNIPKDSLPYFSTEVEIGQIVIHAEIGREQKQAARQQLEELRKRILAGEDFATLAKQYSQDPGSAQDGGELGFFKKKELVPEYEAAALRLEPGGISNVIESQFGFHLIQLIERRGQEFNTRHILIKPATATVDINAAVTELDSVRSLIVSDSLTFAQAAKEYSDDTNTKDNGGMLTSRATGTTYIPMDQVDPAIFFVIDTLEVGEISKPVSFTTPDGKDAARILYLKSKTPPHLANLTDDYQKIANAALAQKRSSAVSDWFKKNVNTVYIEIDPQYEECGGLEHLTQ</sequence>
<keyword evidence="1 3" id="KW-0732">Signal</keyword>
<dbReference type="EMBL" id="FOOT01000004">
    <property type="protein sequence ID" value="SFG89802.1"/>
    <property type="molecule type" value="Genomic_DNA"/>
</dbReference>
<dbReference type="Proteomes" id="UP000198724">
    <property type="component" value="Unassembled WGS sequence"/>
</dbReference>
<dbReference type="STRING" id="1436961.SAMN05421739_104235"/>
<evidence type="ECO:0000256" key="2">
    <source>
        <dbReference type="PROSITE-ProRule" id="PRU00278"/>
    </source>
</evidence>
<evidence type="ECO:0000313" key="6">
    <source>
        <dbReference type="Proteomes" id="UP000198724"/>
    </source>
</evidence>
<evidence type="ECO:0000256" key="3">
    <source>
        <dbReference type="SAM" id="SignalP"/>
    </source>
</evidence>
<feature type="signal peptide" evidence="3">
    <location>
        <begin position="1"/>
        <end position="24"/>
    </location>
</feature>
<dbReference type="InterPro" id="IPR046357">
    <property type="entry name" value="PPIase_dom_sf"/>
</dbReference>